<dbReference type="eggNOG" id="arCOG12853">
    <property type="taxonomic scope" value="Archaea"/>
</dbReference>
<dbReference type="Proteomes" id="UP000009062">
    <property type="component" value="Chromosome"/>
</dbReference>
<evidence type="ECO:0000313" key="1">
    <source>
        <dbReference type="EMBL" id="AFA39741.1"/>
    </source>
</evidence>
<accession>H6QCC7</accession>
<organism evidence="1 2">
    <name type="scientific">Pyrobaculum oguniense (strain DSM 13380 / JCM 10595 / TE7)</name>
    <dbReference type="NCBI Taxonomy" id="698757"/>
    <lineage>
        <taxon>Archaea</taxon>
        <taxon>Thermoproteota</taxon>
        <taxon>Thermoprotei</taxon>
        <taxon>Thermoproteales</taxon>
        <taxon>Thermoproteaceae</taxon>
        <taxon>Pyrobaculum</taxon>
    </lineage>
</organism>
<dbReference type="KEGG" id="pog:Pogu_1714"/>
<dbReference type="AlphaFoldDB" id="H6QCC7"/>
<evidence type="ECO:0000313" key="2">
    <source>
        <dbReference type="Proteomes" id="UP000009062"/>
    </source>
</evidence>
<gene>
    <name evidence="1" type="ordered locus">Pogu_1714</name>
</gene>
<reference evidence="1 2" key="1">
    <citation type="journal article" date="2012" name="Stand. Genomic Sci.">
        <title>Complete genome sequence of Pyrobaculum oguniense.</title>
        <authorList>
            <person name="Bernick D.L."/>
            <person name="Karplus K."/>
            <person name="Lui L.M."/>
            <person name="Coker J.K."/>
            <person name="Murphy J.N."/>
            <person name="Chan P.P."/>
            <person name="Cozen A.E."/>
            <person name="Lowe T.M."/>
        </authorList>
    </citation>
    <scope>NUCLEOTIDE SEQUENCE [LARGE SCALE GENOMIC DNA]</scope>
    <source>
        <strain evidence="1 2">TE7</strain>
    </source>
</reference>
<dbReference type="HOGENOM" id="CLU_218954_0_0_2"/>
<sequence length="41" mass="4797">MLKTLLMEYVDALLRELSIPARDVDEVKQLVESILKRLQLL</sequence>
<keyword evidence="2" id="KW-1185">Reference proteome</keyword>
<protein>
    <submittedName>
        <fullName evidence="1">Uncharacterized protein</fullName>
    </submittedName>
</protein>
<proteinExistence type="predicted"/>
<name>H6QCC7_PYROT</name>
<dbReference type="EMBL" id="CP003316">
    <property type="protein sequence ID" value="AFA39741.1"/>
    <property type="molecule type" value="Genomic_DNA"/>
</dbReference>